<feature type="transmembrane region" description="Helical" evidence="5">
    <location>
        <begin position="40"/>
        <end position="65"/>
    </location>
</feature>
<evidence type="ECO:0000256" key="2">
    <source>
        <dbReference type="ARBA" id="ARBA00022692"/>
    </source>
</evidence>
<reference evidence="7 8" key="1">
    <citation type="journal article" date="2024" name="Chem. Sci.">
        <title>Discovery of megapolipeptins by genome mining of a Burkholderiales bacteria collection.</title>
        <authorList>
            <person name="Paulo B.S."/>
            <person name="Recchia M.J.J."/>
            <person name="Lee S."/>
            <person name="Fergusson C.H."/>
            <person name="Romanowski S.B."/>
            <person name="Hernandez A."/>
            <person name="Krull N."/>
            <person name="Liu D.Y."/>
            <person name="Cavanagh H."/>
            <person name="Bos A."/>
            <person name="Gray C.A."/>
            <person name="Murphy B.T."/>
            <person name="Linington R.G."/>
            <person name="Eustaquio A.S."/>
        </authorList>
    </citation>
    <scope>NUCLEOTIDE SEQUENCE [LARGE SCALE GENOMIC DNA]</scope>
    <source>
        <strain evidence="7 8">RL21-008-BIB-A</strain>
    </source>
</reference>
<dbReference type="RefSeq" id="WP_408159472.1">
    <property type="nucleotide sequence ID" value="NZ_JAQQFM010000008.1"/>
</dbReference>
<dbReference type="Pfam" id="PF06305">
    <property type="entry name" value="LapA_dom"/>
    <property type="match status" value="1"/>
</dbReference>
<evidence type="ECO:0000256" key="4">
    <source>
        <dbReference type="ARBA" id="ARBA00023136"/>
    </source>
</evidence>
<evidence type="ECO:0000313" key="8">
    <source>
        <dbReference type="Proteomes" id="UP001629246"/>
    </source>
</evidence>
<organism evidence="7 8">
    <name type="scientific">Herbaspirillum lusitanum</name>
    <dbReference type="NCBI Taxonomy" id="213312"/>
    <lineage>
        <taxon>Bacteria</taxon>
        <taxon>Pseudomonadati</taxon>
        <taxon>Pseudomonadota</taxon>
        <taxon>Betaproteobacteria</taxon>
        <taxon>Burkholderiales</taxon>
        <taxon>Oxalobacteraceae</taxon>
        <taxon>Herbaspirillum</taxon>
    </lineage>
</organism>
<comment type="caution">
    <text evidence="7">The sequence shown here is derived from an EMBL/GenBank/DDBJ whole genome shotgun (WGS) entry which is preliminary data.</text>
</comment>
<keyword evidence="4 5" id="KW-0472">Membrane</keyword>
<evidence type="ECO:0000256" key="3">
    <source>
        <dbReference type="ARBA" id="ARBA00022989"/>
    </source>
</evidence>
<keyword evidence="3 5" id="KW-1133">Transmembrane helix</keyword>
<dbReference type="EMBL" id="JAQQFM010000008">
    <property type="protein sequence ID" value="MFL9926262.1"/>
    <property type="molecule type" value="Genomic_DNA"/>
</dbReference>
<accession>A0ABW9AE29</accession>
<evidence type="ECO:0000313" key="7">
    <source>
        <dbReference type="EMBL" id="MFL9926262.1"/>
    </source>
</evidence>
<evidence type="ECO:0000259" key="6">
    <source>
        <dbReference type="Pfam" id="PF06305"/>
    </source>
</evidence>
<evidence type="ECO:0000256" key="5">
    <source>
        <dbReference type="SAM" id="Phobius"/>
    </source>
</evidence>
<protein>
    <submittedName>
        <fullName evidence="7">LapA family protein</fullName>
    </submittedName>
</protein>
<name>A0ABW9AE29_9BURK</name>
<keyword evidence="8" id="KW-1185">Reference proteome</keyword>
<dbReference type="InterPro" id="IPR010445">
    <property type="entry name" value="LapA_dom"/>
</dbReference>
<proteinExistence type="predicted"/>
<keyword evidence="1" id="KW-1003">Cell membrane</keyword>
<evidence type="ECO:0000256" key="1">
    <source>
        <dbReference type="ARBA" id="ARBA00022475"/>
    </source>
</evidence>
<sequence>MKIISRLIAVILFILFFFFALKNTQEVTLHFFLGYERTDPLVLVLLAFFVVGAVLGVLAMTPIVFRHRRESARHQKALALLRREREAELQAQIQPPLPDSVVTPQHLL</sequence>
<feature type="domain" description="Lipopolysaccharide assembly protein A" evidence="6">
    <location>
        <begin position="22"/>
        <end position="85"/>
    </location>
</feature>
<dbReference type="Proteomes" id="UP001629246">
    <property type="component" value="Unassembled WGS sequence"/>
</dbReference>
<gene>
    <name evidence="7" type="ORF">PQR62_18435</name>
</gene>
<keyword evidence="2 5" id="KW-0812">Transmembrane</keyword>